<name>A0ABS7DH79_9GAMM</name>
<dbReference type="Gene3D" id="3.40.50.2000">
    <property type="entry name" value="Glycogen Phosphorylase B"/>
    <property type="match status" value="2"/>
</dbReference>
<evidence type="ECO:0000259" key="1">
    <source>
        <dbReference type="Pfam" id="PF00534"/>
    </source>
</evidence>
<evidence type="ECO:0000313" key="4">
    <source>
        <dbReference type="Proteomes" id="UP000731465"/>
    </source>
</evidence>
<organism evidence="3 4">
    <name type="scientific">Succinivibrio faecicola</name>
    <dbReference type="NCBI Taxonomy" id="2820300"/>
    <lineage>
        <taxon>Bacteria</taxon>
        <taxon>Pseudomonadati</taxon>
        <taxon>Pseudomonadota</taxon>
        <taxon>Gammaproteobacteria</taxon>
        <taxon>Aeromonadales</taxon>
        <taxon>Succinivibrionaceae</taxon>
        <taxon>Succinivibrio</taxon>
    </lineage>
</organism>
<dbReference type="EMBL" id="JAGFNY010000017">
    <property type="protein sequence ID" value="MBW7570434.1"/>
    <property type="molecule type" value="Genomic_DNA"/>
</dbReference>
<dbReference type="Proteomes" id="UP000731465">
    <property type="component" value="Unassembled WGS sequence"/>
</dbReference>
<dbReference type="RefSeq" id="WP_219937657.1">
    <property type="nucleotide sequence ID" value="NZ_JAGFNY010000017.1"/>
</dbReference>
<dbReference type="InterPro" id="IPR022622">
    <property type="entry name" value="DUF3492"/>
</dbReference>
<dbReference type="CDD" id="cd03813">
    <property type="entry name" value="GT4-like"/>
    <property type="match status" value="1"/>
</dbReference>
<reference evidence="3 4" key="1">
    <citation type="submission" date="2021-03" db="EMBL/GenBank/DDBJ databases">
        <title>Succinivibrio sp. nov. isolated from feces of cow.</title>
        <authorList>
            <person name="Choi J.-Y."/>
        </authorList>
    </citation>
    <scope>NUCLEOTIDE SEQUENCE [LARGE SCALE GENOMIC DNA]</scope>
    <source>
        <strain evidence="3 4">AGMB01872</strain>
    </source>
</reference>
<accession>A0ABS7DH79</accession>
<dbReference type="NCBIfam" id="NF038011">
    <property type="entry name" value="PelF"/>
    <property type="match status" value="1"/>
</dbReference>
<feature type="domain" description="Glycosyl transferase family 1" evidence="1">
    <location>
        <begin position="333"/>
        <end position="502"/>
    </location>
</feature>
<proteinExistence type="predicted"/>
<sequence length="530" mass="59672">MKLFSKADKSAIKSAYDSILNKDASFNVGHKADICLLLEGTYPFVRGGVSSWVHQIITGMSDYTFYLVFIGGQRDTYKKMAYELPKNVVGLEMHYILPETSIEKKLARNASCDNFDIWEKVISYFDDPKKPIPKDLLRKFALNIGNDPNAVDNFLYSEDSWKVLTKRYEEVDNEGSFVDYFWTYRTIYQPLIELARVAVNLPEVKVLHSISTGYAGFLGALAHSITDTPYLLTEHGIYTKERKIDLSLATWISNKTDALDISMHSGMDLIRKIWINFFIQLGKSAYQEAFKVTALFEGNRERQISDGADRDKSVVVVNGIKTERFEEAYSLRPETPPHVVALVGRVVSIKDVKTFIRTIRGALSFYPDLQGWIVGPKEEDPEYVKECEALVTSLGLENNIVFTGNQDVTKIMPKIGIMMLTSISEAQPLVLLEAMCAGIPCIATNVGACSEILYGSKSEEPNLGKAGEIISIANPTQGIQMIDHLLKDANRWREYGDNGRKRVLGAYDQKMMYKAYKDLYQGAMNGGHRV</sequence>
<comment type="caution">
    <text evidence="3">The sequence shown here is derived from an EMBL/GenBank/DDBJ whole genome shotgun (WGS) entry which is preliminary data.</text>
</comment>
<protein>
    <submittedName>
        <fullName evidence="3">GT4 family glycosyltransferase PelF</fullName>
    </submittedName>
</protein>
<feature type="domain" description="DUF3492" evidence="2">
    <location>
        <begin position="32"/>
        <end position="310"/>
    </location>
</feature>
<dbReference type="InterPro" id="IPR001296">
    <property type="entry name" value="Glyco_trans_1"/>
</dbReference>
<dbReference type="PANTHER" id="PTHR12526:SF608">
    <property type="entry name" value="PELF"/>
    <property type="match status" value="1"/>
</dbReference>
<evidence type="ECO:0000259" key="2">
    <source>
        <dbReference type="Pfam" id="PF11997"/>
    </source>
</evidence>
<gene>
    <name evidence="3" type="primary">pelF</name>
    <name evidence="3" type="ORF">J5V48_05935</name>
</gene>
<dbReference type="Pfam" id="PF00534">
    <property type="entry name" value="Glycos_transf_1"/>
    <property type="match status" value="1"/>
</dbReference>
<dbReference type="Pfam" id="PF11997">
    <property type="entry name" value="DUF3492"/>
    <property type="match status" value="1"/>
</dbReference>
<keyword evidence="4" id="KW-1185">Reference proteome</keyword>
<dbReference type="PANTHER" id="PTHR12526">
    <property type="entry name" value="GLYCOSYLTRANSFERASE"/>
    <property type="match status" value="1"/>
</dbReference>
<evidence type="ECO:0000313" key="3">
    <source>
        <dbReference type="EMBL" id="MBW7570434.1"/>
    </source>
</evidence>
<dbReference type="SUPFAM" id="SSF53756">
    <property type="entry name" value="UDP-Glycosyltransferase/glycogen phosphorylase"/>
    <property type="match status" value="1"/>
</dbReference>
<dbReference type="InterPro" id="IPR047691">
    <property type="entry name" value="PelF-like"/>
</dbReference>